<evidence type="ECO:0000259" key="10">
    <source>
        <dbReference type="Pfam" id="PF00361"/>
    </source>
</evidence>
<accession>A0A852ZPL9</accession>
<reference evidence="11 12" key="1">
    <citation type="submission" date="2020-07" db="EMBL/GenBank/DDBJ databases">
        <title>Sequencing the genomes of 1000 actinobacteria strains.</title>
        <authorList>
            <person name="Klenk H.-P."/>
        </authorList>
    </citation>
    <scope>NUCLEOTIDE SEQUENCE [LARGE SCALE GENOMIC DNA]</scope>
    <source>
        <strain evidence="11 12">DSM 42178</strain>
    </source>
</reference>
<keyword evidence="12" id="KW-1185">Reference proteome</keyword>
<evidence type="ECO:0000313" key="11">
    <source>
        <dbReference type="EMBL" id="NYI04309.1"/>
    </source>
</evidence>
<name>A0A852ZPL9_9ACTN</name>
<feature type="transmembrane region" description="Helical" evidence="9">
    <location>
        <begin position="77"/>
        <end position="98"/>
    </location>
</feature>
<evidence type="ECO:0000256" key="7">
    <source>
        <dbReference type="RuleBase" id="RU000320"/>
    </source>
</evidence>
<feature type="transmembrane region" description="Helical" evidence="9">
    <location>
        <begin position="110"/>
        <end position="129"/>
    </location>
</feature>
<keyword evidence="3" id="KW-1003">Cell membrane</keyword>
<dbReference type="GO" id="GO:0005886">
    <property type="term" value="C:plasma membrane"/>
    <property type="evidence" value="ECO:0007669"/>
    <property type="project" value="UniProtKB-SubCell"/>
</dbReference>
<dbReference type="PROSITE" id="PS51257">
    <property type="entry name" value="PROKAR_LIPOPROTEIN"/>
    <property type="match status" value="1"/>
</dbReference>
<dbReference type="GO" id="GO:0042773">
    <property type="term" value="P:ATP synthesis coupled electron transport"/>
    <property type="evidence" value="ECO:0007669"/>
    <property type="project" value="InterPro"/>
</dbReference>
<evidence type="ECO:0000256" key="2">
    <source>
        <dbReference type="ARBA" id="ARBA00005346"/>
    </source>
</evidence>
<feature type="transmembrane region" description="Helical" evidence="9">
    <location>
        <begin position="304"/>
        <end position="323"/>
    </location>
</feature>
<feature type="transmembrane region" description="Helical" evidence="9">
    <location>
        <begin position="207"/>
        <end position="231"/>
    </location>
</feature>
<feature type="transmembrane region" description="Helical" evidence="9">
    <location>
        <begin position="271"/>
        <end position="292"/>
    </location>
</feature>
<organism evidence="11 12">
    <name type="scientific">Allostreptomyces psammosilenae</name>
    <dbReference type="NCBI Taxonomy" id="1892865"/>
    <lineage>
        <taxon>Bacteria</taxon>
        <taxon>Bacillati</taxon>
        <taxon>Actinomycetota</taxon>
        <taxon>Actinomycetes</taxon>
        <taxon>Kitasatosporales</taxon>
        <taxon>Streptomycetaceae</taxon>
        <taxon>Allostreptomyces</taxon>
    </lineage>
</organism>
<feature type="region of interest" description="Disordered" evidence="8">
    <location>
        <begin position="459"/>
        <end position="485"/>
    </location>
</feature>
<feature type="transmembrane region" description="Helical" evidence="9">
    <location>
        <begin position="28"/>
        <end position="49"/>
    </location>
</feature>
<dbReference type="GO" id="GO:0008137">
    <property type="term" value="F:NADH dehydrogenase (ubiquinone) activity"/>
    <property type="evidence" value="ECO:0007669"/>
    <property type="project" value="InterPro"/>
</dbReference>
<dbReference type="Pfam" id="PF00361">
    <property type="entry name" value="Proton_antipo_M"/>
    <property type="match status" value="1"/>
</dbReference>
<evidence type="ECO:0000256" key="3">
    <source>
        <dbReference type="ARBA" id="ARBA00022475"/>
    </source>
</evidence>
<feature type="transmembrane region" description="Helical" evidence="9">
    <location>
        <begin position="402"/>
        <end position="425"/>
    </location>
</feature>
<dbReference type="InterPro" id="IPR001750">
    <property type="entry name" value="ND/Mrp_TM"/>
</dbReference>
<keyword evidence="5 9" id="KW-1133">Transmembrane helix</keyword>
<dbReference type="Proteomes" id="UP000567795">
    <property type="component" value="Unassembled WGS sequence"/>
</dbReference>
<evidence type="ECO:0000256" key="6">
    <source>
        <dbReference type="ARBA" id="ARBA00023136"/>
    </source>
</evidence>
<dbReference type="PANTHER" id="PTHR42703">
    <property type="entry name" value="NADH DEHYDROGENASE"/>
    <property type="match status" value="1"/>
</dbReference>
<dbReference type="RefSeq" id="WP_179813222.1">
    <property type="nucleotide sequence ID" value="NZ_JACBZD010000001.1"/>
</dbReference>
<evidence type="ECO:0000256" key="8">
    <source>
        <dbReference type="SAM" id="MobiDB-lite"/>
    </source>
</evidence>
<gene>
    <name evidence="11" type="ORF">FHU37_001252</name>
</gene>
<comment type="similarity">
    <text evidence="2">Belongs to the CPA3 antiporters (TC 2.A.63) subunit D family.</text>
</comment>
<evidence type="ECO:0000256" key="4">
    <source>
        <dbReference type="ARBA" id="ARBA00022692"/>
    </source>
</evidence>
<dbReference type="AlphaFoldDB" id="A0A852ZPL9"/>
<evidence type="ECO:0000313" key="12">
    <source>
        <dbReference type="Proteomes" id="UP000567795"/>
    </source>
</evidence>
<evidence type="ECO:0000256" key="9">
    <source>
        <dbReference type="SAM" id="Phobius"/>
    </source>
</evidence>
<feature type="transmembrane region" description="Helical" evidence="9">
    <location>
        <begin position="238"/>
        <end position="259"/>
    </location>
</feature>
<keyword evidence="6 9" id="KW-0472">Membrane</keyword>
<dbReference type="NCBIfam" id="NF009308">
    <property type="entry name" value="PRK12665.1"/>
    <property type="match status" value="1"/>
</dbReference>
<dbReference type="PANTHER" id="PTHR42703:SF1">
    <property type="entry name" value="NA(+)_H(+) ANTIPORTER SUBUNIT D1"/>
    <property type="match status" value="1"/>
</dbReference>
<sequence>MRIALPLAVLAPLGGAACSMLFSRRPPLQRAISILALTVLLVDACVLLWHAHRVGTATTAMAGWPAPYGIVLVADRLAALLLTVSAVVLLAVMVYGIAQKMAEDQPLPHAVFHPAYLVLAAGVAISFLTGDLFNLFVGFEVLLSASYVLLTVGGTAPRLRAGMTYVLTSLLSSLLFLMALAQIYAATGTLNLAQLALRLDALPDTTRALLEITLTVAFGIKAAVVPLAAWLPDSYPTAPAPVTAVFAGLLTKVGVYALIRTQTLLFTGPGVSVALTVLASVTMVVGILGAMAQSDLKRMLSFTLVSHIGFMLLGVGLVTPLAISGAVVYTVHHIAVQTALFLVTGLVEWQRGTTEVTRLRGLVRLTPLTALLYLVSAWNLAGIPPMSGFLGKAGLIRAALDAGTPVAVLGVAAMLLTSLLTLYVMSRVWSRAFWRAPLPVGGPGREPAGVDLEMVSAHRPAGHAPHEEPGRSSSETRAGLPGPTAVRGPLVASTPWAMRAATAALVALTLALTPLAGPLYALTDELAEDLVARRPYVEAVLPDAYRPPEEP</sequence>
<protein>
    <submittedName>
        <fullName evidence="11">Multicomponent Na+:H+ antiporter subunit D</fullName>
    </submittedName>
</protein>
<keyword evidence="4 7" id="KW-0812">Transmembrane</keyword>
<comment type="subcellular location">
    <subcellularLocation>
        <location evidence="1">Cell membrane</location>
        <topology evidence="1">Multi-pass membrane protein</topology>
    </subcellularLocation>
    <subcellularLocation>
        <location evidence="7">Membrane</location>
        <topology evidence="7">Multi-pass membrane protein</topology>
    </subcellularLocation>
</comment>
<feature type="transmembrane region" description="Helical" evidence="9">
    <location>
        <begin position="165"/>
        <end position="187"/>
    </location>
</feature>
<dbReference type="EMBL" id="JACBZD010000001">
    <property type="protein sequence ID" value="NYI04309.1"/>
    <property type="molecule type" value="Genomic_DNA"/>
</dbReference>
<dbReference type="PRINTS" id="PR01437">
    <property type="entry name" value="NUOXDRDTASE4"/>
</dbReference>
<evidence type="ECO:0000256" key="5">
    <source>
        <dbReference type="ARBA" id="ARBA00022989"/>
    </source>
</evidence>
<evidence type="ECO:0000256" key="1">
    <source>
        <dbReference type="ARBA" id="ARBA00004651"/>
    </source>
</evidence>
<proteinExistence type="inferred from homology"/>
<dbReference type="InterPro" id="IPR050586">
    <property type="entry name" value="CPA3_Na-H_Antiporter_D"/>
</dbReference>
<dbReference type="InterPro" id="IPR003918">
    <property type="entry name" value="NADH_UbQ_OxRdtase"/>
</dbReference>
<feature type="domain" description="NADH:quinone oxidoreductase/Mrp antiporter transmembrane" evidence="10">
    <location>
        <begin position="130"/>
        <end position="416"/>
    </location>
</feature>
<feature type="transmembrane region" description="Helical" evidence="9">
    <location>
        <begin position="361"/>
        <end position="382"/>
    </location>
</feature>
<comment type="caution">
    <text evidence="11">The sequence shown here is derived from an EMBL/GenBank/DDBJ whole genome shotgun (WGS) entry which is preliminary data.</text>
</comment>
<feature type="transmembrane region" description="Helical" evidence="9">
    <location>
        <begin position="135"/>
        <end position="153"/>
    </location>
</feature>